<evidence type="ECO:0000256" key="4">
    <source>
        <dbReference type="ARBA" id="ARBA00022525"/>
    </source>
</evidence>
<dbReference type="Proteomes" id="UP000298030">
    <property type="component" value="Unassembled WGS sequence"/>
</dbReference>
<sequence length="107" mass="10572">MQFKTLIALTFVAAAAATDPIPASQCTTGPIQCCNSVQAANSSPLNTILGLLGIVVSPITALVGLGCSPISVGGLPGNSCNAQPVCCTGNNFSGLLVIGCTPVNLNL</sequence>
<feature type="chain" id="PRO_5021457447" description="Hydrophobin" evidence="7">
    <location>
        <begin position="18"/>
        <end position="107"/>
    </location>
</feature>
<dbReference type="SMART" id="SM00075">
    <property type="entry name" value="HYDRO"/>
    <property type="match status" value="1"/>
</dbReference>
<evidence type="ECO:0000256" key="6">
    <source>
        <dbReference type="ARBA" id="ARBA00023157"/>
    </source>
</evidence>
<evidence type="ECO:0000256" key="3">
    <source>
        <dbReference type="ARBA" id="ARBA00022512"/>
    </source>
</evidence>
<protein>
    <recommendedName>
        <fullName evidence="7">Hydrophobin</fullName>
    </recommendedName>
</protein>
<accession>A0A4Y7SN70</accession>
<dbReference type="GO" id="GO:0005199">
    <property type="term" value="F:structural constituent of cell wall"/>
    <property type="evidence" value="ECO:0007669"/>
    <property type="project" value="InterPro"/>
</dbReference>
<dbReference type="OrthoDB" id="4225815at2759"/>
<dbReference type="Pfam" id="PF01185">
    <property type="entry name" value="Hydrophobin"/>
    <property type="match status" value="1"/>
</dbReference>
<dbReference type="AlphaFoldDB" id="A0A4Y7SN70"/>
<organism evidence="8 9">
    <name type="scientific">Coprinellus micaceus</name>
    <name type="common">Glistening ink-cap mushroom</name>
    <name type="synonym">Coprinus micaceus</name>
    <dbReference type="NCBI Taxonomy" id="71717"/>
    <lineage>
        <taxon>Eukaryota</taxon>
        <taxon>Fungi</taxon>
        <taxon>Dikarya</taxon>
        <taxon>Basidiomycota</taxon>
        <taxon>Agaricomycotina</taxon>
        <taxon>Agaricomycetes</taxon>
        <taxon>Agaricomycetidae</taxon>
        <taxon>Agaricales</taxon>
        <taxon>Agaricineae</taxon>
        <taxon>Psathyrellaceae</taxon>
        <taxon>Coprinellus</taxon>
    </lineage>
</organism>
<evidence type="ECO:0000313" key="8">
    <source>
        <dbReference type="EMBL" id="TEB23098.1"/>
    </source>
</evidence>
<feature type="signal peptide" evidence="7">
    <location>
        <begin position="1"/>
        <end position="17"/>
    </location>
</feature>
<dbReference type="CDD" id="cd23507">
    <property type="entry name" value="hydrophobin_I"/>
    <property type="match status" value="1"/>
</dbReference>
<dbReference type="InterPro" id="IPR019778">
    <property type="entry name" value="Class_I_Hydrophobin_CS"/>
</dbReference>
<evidence type="ECO:0000256" key="5">
    <source>
        <dbReference type="ARBA" id="ARBA00022729"/>
    </source>
</evidence>
<keyword evidence="9" id="KW-1185">Reference proteome</keyword>
<evidence type="ECO:0000256" key="7">
    <source>
        <dbReference type="RuleBase" id="RU365009"/>
    </source>
</evidence>
<proteinExistence type="inferred from homology"/>
<evidence type="ECO:0000256" key="1">
    <source>
        <dbReference type="ARBA" id="ARBA00004191"/>
    </source>
</evidence>
<comment type="caution">
    <text evidence="8">The sequence shown here is derived from an EMBL/GenBank/DDBJ whole genome shotgun (WGS) entry which is preliminary data.</text>
</comment>
<dbReference type="GO" id="GO:0009277">
    <property type="term" value="C:fungal-type cell wall"/>
    <property type="evidence" value="ECO:0007669"/>
    <property type="project" value="InterPro"/>
</dbReference>
<evidence type="ECO:0000256" key="2">
    <source>
        <dbReference type="ARBA" id="ARBA00010446"/>
    </source>
</evidence>
<evidence type="ECO:0000313" key="9">
    <source>
        <dbReference type="Proteomes" id="UP000298030"/>
    </source>
</evidence>
<comment type="subcellular location">
    <subcellularLocation>
        <location evidence="1 7">Secreted</location>
        <location evidence="1 7">Cell wall</location>
    </subcellularLocation>
</comment>
<keyword evidence="5 7" id="KW-0732">Signal</keyword>
<name>A0A4Y7SN70_COPMI</name>
<reference evidence="8 9" key="1">
    <citation type="journal article" date="2019" name="Nat. Ecol. Evol.">
        <title>Megaphylogeny resolves global patterns of mushroom evolution.</title>
        <authorList>
            <person name="Varga T."/>
            <person name="Krizsan K."/>
            <person name="Foldi C."/>
            <person name="Dima B."/>
            <person name="Sanchez-Garcia M."/>
            <person name="Sanchez-Ramirez S."/>
            <person name="Szollosi G.J."/>
            <person name="Szarkandi J.G."/>
            <person name="Papp V."/>
            <person name="Albert L."/>
            <person name="Andreopoulos W."/>
            <person name="Angelini C."/>
            <person name="Antonin V."/>
            <person name="Barry K.W."/>
            <person name="Bougher N.L."/>
            <person name="Buchanan P."/>
            <person name="Buyck B."/>
            <person name="Bense V."/>
            <person name="Catcheside P."/>
            <person name="Chovatia M."/>
            <person name="Cooper J."/>
            <person name="Damon W."/>
            <person name="Desjardin D."/>
            <person name="Finy P."/>
            <person name="Geml J."/>
            <person name="Haridas S."/>
            <person name="Hughes K."/>
            <person name="Justo A."/>
            <person name="Karasinski D."/>
            <person name="Kautmanova I."/>
            <person name="Kiss B."/>
            <person name="Kocsube S."/>
            <person name="Kotiranta H."/>
            <person name="LaButti K.M."/>
            <person name="Lechner B.E."/>
            <person name="Liimatainen K."/>
            <person name="Lipzen A."/>
            <person name="Lukacs Z."/>
            <person name="Mihaltcheva S."/>
            <person name="Morgado L.N."/>
            <person name="Niskanen T."/>
            <person name="Noordeloos M.E."/>
            <person name="Ohm R.A."/>
            <person name="Ortiz-Santana B."/>
            <person name="Ovrebo C."/>
            <person name="Racz N."/>
            <person name="Riley R."/>
            <person name="Savchenko A."/>
            <person name="Shiryaev A."/>
            <person name="Soop K."/>
            <person name="Spirin V."/>
            <person name="Szebenyi C."/>
            <person name="Tomsovsky M."/>
            <person name="Tulloss R.E."/>
            <person name="Uehling J."/>
            <person name="Grigoriev I.V."/>
            <person name="Vagvolgyi C."/>
            <person name="Papp T."/>
            <person name="Martin F.M."/>
            <person name="Miettinen O."/>
            <person name="Hibbett D.S."/>
            <person name="Nagy L.G."/>
        </authorList>
    </citation>
    <scope>NUCLEOTIDE SEQUENCE [LARGE SCALE GENOMIC DNA]</scope>
    <source>
        <strain evidence="8 9">FP101781</strain>
    </source>
</reference>
<keyword evidence="4 7" id="KW-0964">Secreted</keyword>
<keyword evidence="6 7" id="KW-1015">Disulfide bond</keyword>
<keyword evidence="3 7" id="KW-0134">Cell wall</keyword>
<comment type="similarity">
    <text evidence="2 7">Belongs to the fungal hydrophobin family.</text>
</comment>
<dbReference type="InterPro" id="IPR001338">
    <property type="entry name" value="Class_I_Hydrophobin"/>
</dbReference>
<dbReference type="PROSITE" id="PS00956">
    <property type="entry name" value="HYDROPHOBIN"/>
    <property type="match status" value="1"/>
</dbReference>
<gene>
    <name evidence="8" type="ORF">FA13DRAFT_1694704</name>
</gene>
<dbReference type="EMBL" id="QPFP01000082">
    <property type="protein sequence ID" value="TEB23098.1"/>
    <property type="molecule type" value="Genomic_DNA"/>
</dbReference>